<evidence type="ECO:0000256" key="4">
    <source>
        <dbReference type="ARBA" id="ARBA00035209"/>
    </source>
</evidence>
<keyword evidence="7" id="KW-1185">Reference proteome</keyword>
<dbReference type="GeneID" id="27691055"/>
<feature type="region of interest" description="Disordered" evidence="5">
    <location>
        <begin position="218"/>
        <end position="238"/>
    </location>
</feature>
<dbReference type="FunCoup" id="A0A0L0H711">
    <property type="interactions" value="352"/>
</dbReference>
<dbReference type="InterPro" id="IPR000597">
    <property type="entry name" value="Ribosomal_uL3"/>
</dbReference>
<dbReference type="GO" id="GO:0006412">
    <property type="term" value="P:translation"/>
    <property type="evidence" value="ECO:0007669"/>
    <property type="project" value="InterPro"/>
</dbReference>
<dbReference type="EMBL" id="KQ257467">
    <property type="protein sequence ID" value="KNC96656.1"/>
    <property type="molecule type" value="Genomic_DNA"/>
</dbReference>
<sequence>MSSCLLRGAVLRRSLPQRATHALPFSSLHRSVRTSAAIRAQAASIPVPSTPRPGLLHLQPAPPATFPMSDGTGPTPNPKWTPKSKRTGVVALKRGMTAIWDEWGVLTPVTVLQIVDCEVIRTRWHAGCGSYVVELGAVNHPRLHRIKKPQLFHYRRWTVAPKRMMTGFKVTPDACLPTGTKIKAAHFVPGQYVDCQAKSTAKGFQGVMKRWGFKGQPASHGVSLSHRSLGSTGNRHDPGRVWKGKKMAGNMGNDTITVQNLRVLKIDNENNLLYVKGAVPGTDDRYVRIKDAVKKGWHNKAFPPGSEVPFPTFLGDSSTLPRELLPLPPQKDERDPFSRQRREKET</sequence>
<dbReference type="RefSeq" id="XP_016604696.1">
    <property type="nucleotide sequence ID" value="XM_016756019.1"/>
</dbReference>
<organism evidence="6 7">
    <name type="scientific">Spizellomyces punctatus (strain DAOM BR117)</name>
    <dbReference type="NCBI Taxonomy" id="645134"/>
    <lineage>
        <taxon>Eukaryota</taxon>
        <taxon>Fungi</taxon>
        <taxon>Fungi incertae sedis</taxon>
        <taxon>Chytridiomycota</taxon>
        <taxon>Chytridiomycota incertae sedis</taxon>
        <taxon>Chytridiomycetes</taxon>
        <taxon>Spizellomycetales</taxon>
        <taxon>Spizellomycetaceae</taxon>
        <taxon>Spizellomyces</taxon>
    </lineage>
</organism>
<dbReference type="PANTHER" id="PTHR11229">
    <property type="entry name" value="50S RIBOSOMAL PROTEIN L3"/>
    <property type="match status" value="1"/>
</dbReference>
<feature type="compositionally biased region" description="Basic and acidic residues" evidence="5">
    <location>
        <begin position="330"/>
        <end position="346"/>
    </location>
</feature>
<dbReference type="STRING" id="645134.A0A0L0H711"/>
<dbReference type="InterPro" id="IPR019927">
    <property type="entry name" value="Ribosomal_uL3_bac/org-type"/>
</dbReference>
<dbReference type="NCBIfam" id="TIGR03625">
    <property type="entry name" value="L3_bact"/>
    <property type="match status" value="1"/>
</dbReference>
<dbReference type="InterPro" id="IPR009000">
    <property type="entry name" value="Transl_B-barrel_sf"/>
</dbReference>
<dbReference type="PANTHER" id="PTHR11229:SF8">
    <property type="entry name" value="LARGE RIBOSOMAL SUBUNIT PROTEIN UL3M"/>
    <property type="match status" value="1"/>
</dbReference>
<evidence type="ECO:0000256" key="1">
    <source>
        <dbReference type="ARBA" id="ARBA00006540"/>
    </source>
</evidence>
<dbReference type="OMA" id="IGIYPMW"/>
<reference evidence="6 7" key="1">
    <citation type="submission" date="2009-08" db="EMBL/GenBank/DDBJ databases">
        <title>The Genome Sequence of Spizellomyces punctatus strain DAOM BR117.</title>
        <authorList>
            <consortium name="The Broad Institute Genome Sequencing Platform"/>
            <person name="Russ C."/>
            <person name="Cuomo C."/>
            <person name="Shea T."/>
            <person name="Young S.K."/>
            <person name="Zeng Q."/>
            <person name="Koehrsen M."/>
            <person name="Haas B."/>
            <person name="Borodovsky M."/>
            <person name="Guigo R."/>
            <person name="Alvarado L."/>
            <person name="Berlin A."/>
            <person name="Bochicchio J."/>
            <person name="Borenstein D."/>
            <person name="Chapman S."/>
            <person name="Chen Z."/>
            <person name="Engels R."/>
            <person name="Freedman E."/>
            <person name="Gellesch M."/>
            <person name="Goldberg J."/>
            <person name="Griggs A."/>
            <person name="Gujja S."/>
            <person name="Heiman D."/>
            <person name="Hepburn T."/>
            <person name="Howarth C."/>
            <person name="Jen D."/>
            <person name="Larson L."/>
            <person name="Lewis B."/>
            <person name="Mehta T."/>
            <person name="Park D."/>
            <person name="Pearson M."/>
            <person name="Roberts A."/>
            <person name="Saif S."/>
            <person name="Shenoy N."/>
            <person name="Sisk P."/>
            <person name="Stolte C."/>
            <person name="Sykes S."/>
            <person name="Thomson T."/>
            <person name="Walk T."/>
            <person name="White J."/>
            <person name="Yandava C."/>
            <person name="Burger G."/>
            <person name="Gray M.W."/>
            <person name="Holland P.W.H."/>
            <person name="King N."/>
            <person name="Lang F.B.F."/>
            <person name="Roger A.J."/>
            <person name="Ruiz-Trillo I."/>
            <person name="Lander E."/>
            <person name="Nusbaum C."/>
        </authorList>
    </citation>
    <scope>NUCLEOTIDE SEQUENCE [LARGE SCALE GENOMIC DNA]</scope>
    <source>
        <strain evidence="6 7">DAOM BR117</strain>
    </source>
</reference>
<dbReference type="FunFam" id="2.40.30.10:FF:000004">
    <property type="entry name" value="50S ribosomal protein L3"/>
    <property type="match status" value="1"/>
</dbReference>
<name>A0A0L0H711_SPIPD</name>
<dbReference type="Proteomes" id="UP000053201">
    <property type="component" value="Unassembled WGS sequence"/>
</dbReference>
<evidence type="ECO:0000256" key="5">
    <source>
        <dbReference type="SAM" id="MobiDB-lite"/>
    </source>
</evidence>
<evidence type="ECO:0000256" key="3">
    <source>
        <dbReference type="ARBA" id="ARBA00023274"/>
    </source>
</evidence>
<dbReference type="Pfam" id="PF00297">
    <property type="entry name" value="Ribosomal_L3"/>
    <property type="match status" value="1"/>
</dbReference>
<proteinExistence type="inferred from homology"/>
<dbReference type="SUPFAM" id="SSF50447">
    <property type="entry name" value="Translation proteins"/>
    <property type="match status" value="1"/>
</dbReference>
<dbReference type="GO" id="GO:0005762">
    <property type="term" value="C:mitochondrial large ribosomal subunit"/>
    <property type="evidence" value="ECO:0007669"/>
    <property type="project" value="TreeGrafter"/>
</dbReference>
<keyword evidence="3" id="KW-0687">Ribonucleoprotein</keyword>
<dbReference type="GO" id="GO:0003735">
    <property type="term" value="F:structural constituent of ribosome"/>
    <property type="evidence" value="ECO:0007669"/>
    <property type="project" value="InterPro"/>
</dbReference>
<comment type="similarity">
    <text evidence="1">Belongs to the universal ribosomal protein uL3 family.</text>
</comment>
<feature type="region of interest" description="Disordered" evidence="5">
    <location>
        <begin position="304"/>
        <end position="346"/>
    </location>
</feature>
<dbReference type="eggNOG" id="KOG3141">
    <property type="taxonomic scope" value="Eukaryota"/>
</dbReference>
<evidence type="ECO:0000256" key="2">
    <source>
        <dbReference type="ARBA" id="ARBA00022980"/>
    </source>
</evidence>
<dbReference type="VEuPathDB" id="FungiDB:SPPG_07869"/>
<accession>A0A0L0H711</accession>
<keyword evidence="2 6" id="KW-0689">Ribosomal protein</keyword>
<gene>
    <name evidence="6" type="ORF">SPPG_07869</name>
</gene>
<evidence type="ECO:0000313" key="6">
    <source>
        <dbReference type="EMBL" id="KNC96656.1"/>
    </source>
</evidence>
<dbReference type="AlphaFoldDB" id="A0A0L0H711"/>
<dbReference type="Gene3D" id="2.40.30.10">
    <property type="entry name" value="Translation factors"/>
    <property type="match status" value="2"/>
</dbReference>
<dbReference type="OrthoDB" id="274683at2759"/>
<dbReference type="InParanoid" id="A0A0L0H711"/>
<protein>
    <recommendedName>
        <fullName evidence="4">Large ribosomal subunit protein uL3m</fullName>
    </recommendedName>
</protein>
<evidence type="ECO:0000313" key="7">
    <source>
        <dbReference type="Proteomes" id="UP000053201"/>
    </source>
</evidence>